<evidence type="ECO:0000313" key="2">
    <source>
        <dbReference type="RefSeq" id="XP_016470772.1"/>
    </source>
</evidence>
<dbReference type="InterPro" id="IPR043502">
    <property type="entry name" value="DNA/RNA_pol_sf"/>
</dbReference>
<dbReference type="InterPro" id="IPR000477">
    <property type="entry name" value="RT_dom"/>
</dbReference>
<dbReference type="OrthoDB" id="6619222at2759"/>
<dbReference type="OMA" id="ATHMLNI"/>
<dbReference type="InterPro" id="IPR043128">
    <property type="entry name" value="Rev_trsase/Diguanyl_cyclase"/>
</dbReference>
<dbReference type="PANTHER" id="PTHR37984:SF5">
    <property type="entry name" value="PROTEIN NYNRIN-LIKE"/>
    <property type="match status" value="1"/>
</dbReference>
<dbReference type="AlphaFoldDB" id="A0A1S4A259"/>
<dbReference type="Gene3D" id="3.30.70.270">
    <property type="match status" value="1"/>
</dbReference>
<dbReference type="CDD" id="cd01647">
    <property type="entry name" value="RT_LTR"/>
    <property type="match status" value="1"/>
</dbReference>
<organism evidence="2">
    <name type="scientific">Nicotiana tabacum</name>
    <name type="common">Common tobacco</name>
    <dbReference type="NCBI Taxonomy" id="4097"/>
    <lineage>
        <taxon>Eukaryota</taxon>
        <taxon>Viridiplantae</taxon>
        <taxon>Streptophyta</taxon>
        <taxon>Embryophyta</taxon>
        <taxon>Tracheophyta</taxon>
        <taxon>Spermatophyta</taxon>
        <taxon>Magnoliopsida</taxon>
        <taxon>eudicotyledons</taxon>
        <taxon>Gunneridae</taxon>
        <taxon>Pentapetalae</taxon>
        <taxon>asterids</taxon>
        <taxon>lamiids</taxon>
        <taxon>Solanales</taxon>
        <taxon>Solanaceae</taxon>
        <taxon>Nicotianoideae</taxon>
        <taxon>Nicotianeae</taxon>
        <taxon>Nicotiana</taxon>
    </lineage>
</organism>
<accession>A0A1S4A259</accession>
<dbReference type="Pfam" id="PF00078">
    <property type="entry name" value="RVT_1"/>
    <property type="match status" value="1"/>
</dbReference>
<dbReference type="GO" id="GO:0015074">
    <property type="term" value="P:DNA integration"/>
    <property type="evidence" value="ECO:0007669"/>
    <property type="project" value="InterPro"/>
</dbReference>
<reference evidence="2" key="1">
    <citation type="submission" date="2025-08" db="UniProtKB">
        <authorList>
            <consortium name="RefSeq"/>
        </authorList>
    </citation>
    <scope>IDENTIFICATION</scope>
</reference>
<dbReference type="InterPro" id="IPR012337">
    <property type="entry name" value="RNaseH-like_sf"/>
</dbReference>
<dbReference type="PROSITE" id="PS50994">
    <property type="entry name" value="INTEGRASE"/>
    <property type="match status" value="1"/>
</dbReference>
<proteinExistence type="predicted"/>
<gene>
    <name evidence="2" type="primary">LOC107793016</name>
</gene>
<dbReference type="SMR" id="A0A1S4A259"/>
<dbReference type="Gene3D" id="3.10.10.10">
    <property type="entry name" value="HIV Type 1 Reverse Transcriptase, subunit A, domain 1"/>
    <property type="match status" value="1"/>
</dbReference>
<dbReference type="STRING" id="4097.A0A1S4A259"/>
<dbReference type="RefSeq" id="XP_016470772.1">
    <property type="nucleotide sequence ID" value="XM_016615286.1"/>
</dbReference>
<dbReference type="Gene3D" id="3.30.420.10">
    <property type="entry name" value="Ribonuclease H-like superfamily/Ribonuclease H"/>
    <property type="match status" value="1"/>
</dbReference>
<dbReference type="SUPFAM" id="SSF53098">
    <property type="entry name" value="Ribonuclease H-like"/>
    <property type="match status" value="1"/>
</dbReference>
<dbReference type="InterPro" id="IPR050951">
    <property type="entry name" value="Retrovirus_Pol_polyprotein"/>
</dbReference>
<dbReference type="Pfam" id="PF17921">
    <property type="entry name" value="Integrase_H2C2"/>
    <property type="match status" value="1"/>
</dbReference>
<protein>
    <recommendedName>
        <fullName evidence="1">Integrase catalytic domain-containing protein</fullName>
    </recommendedName>
</protein>
<dbReference type="InterPro" id="IPR041588">
    <property type="entry name" value="Integrase_H2C2"/>
</dbReference>
<name>A0A1S4A259_TOBAC</name>
<feature type="domain" description="Integrase catalytic" evidence="1">
    <location>
        <begin position="347"/>
        <end position="457"/>
    </location>
</feature>
<dbReference type="InterPro" id="IPR001584">
    <property type="entry name" value="Integrase_cat-core"/>
</dbReference>
<dbReference type="KEGG" id="nta:107793016"/>
<dbReference type="SUPFAM" id="SSF56672">
    <property type="entry name" value="DNA/RNA polymerases"/>
    <property type="match status" value="1"/>
</dbReference>
<dbReference type="PaxDb" id="4097-A0A1S4A259"/>
<sequence length="575" mass="66374">MSGTKPDVRAEAIKDSDIVEAYMLGIPRDIATHMLNIDLFYPPVWQMRRKFNAAINEAVNEEVGKLLANGSIRESKYPQWVMLINATVGYELLSFLDAYSGYNQILMAEEDHEKTTFITHRGTYYYKVMSFGLKNAGATYQRLVTKMFKEQLGKTMEVYINDILVKSTKKKDHIGHMKEAFKLLRQYGMKLNPEKCTFGVTSGKFLGFLVSQRGIEVNPDQIRAVDAISEILTSKNRLIAYLQDGMLLQDKKEAKKLWVQAAIYNLVNGDLYKRTFDAPLAKCLGTNQTRRVLEEVYEGHCGAHTGNRTLVRCLIHVRYYWPTMKKEVADYVRRCEQCAYTQIREQEVIAFIWKTIICRFGIPKEIGCDNRPQFFEKKMTEFFEKWHIKRILSTPYHPAGNCQAKSCNKVTLNILKKSLRTLKSYGLNYYRKYYGHTSLRQKPAPDETPYSLVYGTDTVIPVEVEEPSLRYSNENGPSNDESRLHDLDEVEEWRDMAHIRMVAQKQQIERYYNKKAKVRPLKVGDYILKAKTQAAKDPNKGKLGTNWDGSYKITATTIKGAFQLETMEGKLLQNN</sequence>
<dbReference type="InterPro" id="IPR036397">
    <property type="entry name" value="RNaseH_sf"/>
</dbReference>
<evidence type="ECO:0000259" key="1">
    <source>
        <dbReference type="PROSITE" id="PS50994"/>
    </source>
</evidence>
<dbReference type="GO" id="GO:0003676">
    <property type="term" value="F:nucleic acid binding"/>
    <property type="evidence" value="ECO:0007669"/>
    <property type="project" value="InterPro"/>
</dbReference>
<dbReference type="PANTHER" id="PTHR37984">
    <property type="entry name" value="PROTEIN CBG26694"/>
    <property type="match status" value="1"/>
</dbReference>